<dbReference type="Proteomes" id="UP000887013">
    <property type="component" value="Unassembled WGS sequence"/>
</dbReference>
<name>A0A8X6QS76_NEPPI</name>
<gene>
    <name evidence="1" type="ORF">NPIL_464031</name>
</gene>
<accession>A0A8X6QS76</accession>
<reference evidence="1" key="1">
    <citation type="submission" date="2020-08" db="EMBL/GenBank/DDBJ databases">
        <title>Multicomponent nature underlies the extraordinary mechanical properties of spider dragline silk.</title>
        <authorList>
            <person name="Kono N."/>
            <person name="Nakamura H."/>
            <person name="Mori M."/>
            <person name="Yoshida Y."/>
            <person name="Ohtoshi R."/>
            <person name="Malay A.D."/>
            <person name="Moran D.A.P."/>
            <person name="Tomita M."/>
            <person name="Numata K."/>
            <person name="Arakawa K."/>
        </authorList>
    </citation>
    <scope>NUCLEOTIDE SEQUENCE</scope>
</reference>
<dbReference type="EMBL" id="BMAW01128987">
    <property type="protein sequence ID" value="GFU28302.1"/>
    <property type="molecule type" value="Genomic_DNA"/>
</dbReference>
<sequence length="106" mass="12499">MACVSDVAREENYTYCLIQQTQYLMNLDEPWGEYMNRRCHLLHLYPVIGVFSKNAFLDEQLIQVPVHWKSKANSDGKCDNVIDCFEWDDCRQKISTHSLRITLRQA</sequence>
<keyword evidence="2" id="KW-1185">Reference proteome</keyword>
<comment type="caution">
    <text evidence="1">The sequence shown here is derived from an EMBL/GenBank/DDBJ whole genome shotgun (WGS) entry which is preliminary data.</text>
</comment>
<evidence type="ECO:0000313" key="1">
    <source>
        <dbReference type="EMBL" id="GFU28302.1"/>
    </source>
</evidence>
<protein>
    <submittedName>
        <fullName evidence="1">Uncharacterized protein</fullName>
    </submittedName>
</protein>
<dbReference type="AlphaFoldDB" id="A0A8X6QS76"/>
<evidence type="ECO:0000313" key="2">
    <source>
        <dbReference type="Proteomes" id="UP000887013"/>
    </source>
</evidence>
<proteinExistence type="predicted"/>
<organism evidence="1 2">
    <name type="scientific">Nephila pilipes</name>
    <name type="common">Giant wood spider</name>
    <name type="synonym">Nephila maculata</name>
    <dbReference type="NCBI Taxonomy" id="299642"/>
    <lineage>
        <taxon>Eukaryota</taxon>
        <taxon>Metazoa</taxon>
        <taxon>Ecdysozoa</taxon>
        <taxon>Arthropoda</taxon>
        <taxon>Chelicerata</taxon>
        <taxon>Arachnida</taxon>
        <taxon>Araneae</taxon>
        <taxon>Araneomorphae</taxon>
        <taxon>Entelegynae</taxon>
        <taxon>Araneoidea</taxon>
        <taxon>Nephilidae</taxon>
        <taxon>Nephila</taxon>
    </lineage>
</organism>